<dbReference type="AlphaFoldDB" id="A0A2T0K8N1"/>
<keyword evidence="1" id="KW-0472">Membrane</keyword>
<keyword evidence="1" id="KW-1133">Transmembrane helix</keyword>
<feature type="transmembrane region" description="Helical" evidence="1">
    <location>
        <begin position="178"/>
        <end position="197"/>
    </location>
</feature>
<accession>A0A2T0K8N1</accession>
<reference evidence="2 3" key="1">
    <citation type="submission" date="2018-03" db="EMBL/GenBank/DDBJ databases">
        <title>Genomic Encyclopedia of Archaeal and Bacterial Type Strains, Phase II (KMG-II): from individual species to whole genera.</title>
        <authorList>
            <person name="Goeker M."/>
        </authorList>
    </citation>
    <scope>NUCLEOTIDE SEQUENCE [LARGE SCALE GENOMIC DNA]</scope>
    <source>
        <strain evidence="2 3">DSM 43146</strain>
    </source>
</reference>
<sequence>MRNVIKDWRQRRAARRVTSGDGRPLKPFRWWQLLTRALFHLPLSPGYAVDLPYRANSGSGKARAHLYVGGRHHAVSKLPAAFPVEGGTIEVAISAFGVKRCHYVTTAGAECQLIPDPRSAEGRRARVDRDRPGLSRSIGYLSVLMLLIGVGLNLLQLAEPISGIPAIADSVGRFTSPVHLPIWLNLALAVGAALGSTERSLRLRYSLLDQAGK</sequence>
<comment type="caution">
    <text evidence="2">The sequence shown here is derived from an EMBL/GenBank/DDBJ whole genome shotgun (WGS) entry which is preliminary data.</text>
</comment>
<gene>
    <name evidence="2" type="ORF">CLV67_110191</name>
</gene>
<proteinExistence type="predicted"/>
<keyword evidence="1" id="KW-0812">Transmembrane</keyword>
<evidence type="ECO:0000313" key="3">
    <source>
        <dbReference type="Proteomes" id="UP000239415"/>
    </source>
</evidence>
<protein>
    <submittedName>
        <fullName evidence="2">Uncharacterized protein</fullName>
    </submittedName>
</protein>
<keyword evidence="3" id="KW-1185">Reference proteome</keyword>
<evidence type="ECO:0000313" key="2">
    <source>
        <dbReference type="EMBL" id="PRX19439.1"/>
    </source>
</evidence>
<organism evidence="2 3">
    <name type="scientific">Actinoplanes italicus</name>
    <dbReference type="NCBI Taxonomy" id="113567"/>
    <lineage>
        <taxon>Bacteria</taxon>
        <taxon>Bacillati</taxon>
        <taxon>Actinomycetota</taxon>
        <taxon>Actinomycetes</taxon>
        <taxon>Micromonosporales</taxon>
        <taxon>Micromonosporaceae</taxon>
        <taxon>Actinoplanes</taxon>
    </lineage>
</organism>
<feature type="transmembrane region" description="Helical" evidence="1">
    <location>
        <begin position="138"/>
        <end position="158"/>
    </location>
</feature>
<evidence type="ECO:0000256" key="1">
    <source>
        <dbReference type="SAM" id="Phobius"/>
    </source>
</evidence>
<dbReference type="EMBL" id="PVMZ01000010">
    <property type="protein sequence ID" value="PRX19439.1"/>
    <property type="molecule type" value="Genomic_DNA"/>
</dbReference>
<name>A0A2T0K8N1_9ACTN</name>
<dbReference type="Proteomes" id="UP000239415">
    <property type="component" value="Unassembled WGS sequence"/>
</dbReference>